<dbReference type="SUPFAM" id="SSF55811">
    <property type="entry name" value="Nudix"/>
    <property type="match status" value="1"/>
</dbReference>
<evidence type="ECO:0000256" key="1">
    <source>
        <dbReference type="ARBA" id="ARBA00022801"/>
    </source>
</evidence>
<dbReference type="CDD" id="cd03424">
    <property type="entry name" value="NUDIX_ADPRase_Nudt5_UGPPase_Nudt14"/>
    <property type="match status" value="1"/>
</dbReference>
<evidence type="ECO:0000259" key="2">
    <source>
        <dbReference type="PROSITE" id="PS51462"/>
    </source>
</evidence>
<proteinExistence type="predicted"/>
<name>A0ABU7KUJ8_9ACTN</name>
<evidence type="ECO:0000313" key="3">
    <source>
        <dbReference type="EMBL" id="MEE2052961.1"/>
    </source>
</evidence>
<protein>
    <submittedName>
        <fullName evidence="3">NUDIX hydrolase</fullName>
        <ecNumber evidence="3">3.6.-.-</ecNumber>
    </submittedName>
</protein>
<organism evidence="3 4">
    <name type="scientific">Nocardiopsis tropica</name>
    <dbReference type="NCBI Taxonomy" id="109330"/>
    <lineage>
        <taxon>Bacteria</taxon>
        <taxon>Bacillati</taxon>
        <taxon>Actinomycetota</taxon>
        <taxon>Actinomycetes</taxon>
        <taxon>Streptosporangiales</taxon>
        <taxon>Nocardiopsidaceae</taxon>
        <taxon>Nocardiopsis</taxon>
    </lineage>
</organism>
<reference evidence="3 4" key="1">
    <citation type="submission" date="2023-07" db="EMBL/GenBank/DDBJ databases">
        <authorList>
            <person name="Girao M."/>
            <person name="Carvalho M.F."/>
        </authorList>
    </citation>
    <scope>NUCLEOTIDE SEQUENCE [LARGE SCALE GENOMIC DNA]</scope>
    <source>
        <strain evidence="3 4">66/93</strain>
    </source>
</reference>
<dbReference type="PROSITE" id="PS51462">
    <property type="entry name" value="NUDIX"/>
    <property type="match status" value="1"/>
</dbReference>
<dbReference type="EC" id="3.6.-.-" evidence="3"/>
<dbReference type="InterPro" id="IPR000086">
    <property type="entry name" value="NUDIX_hydrolase_dom"/>
</dbReference>
<evidence type="ECO:0000313" key="4">
    <source>
        <dbReference type="Proteomes" id="UP001348641"/>
    </source>
</evidence>
<dbReference type="Gene3D" id="3.90.79.10">
    <property type="entry name" value="Nucleoside Triphosphate Pyrophosphohydrolase"/>
    <property type="match status" value="1"/>
</dbReference>
<dbReference type="PROSITE" id="PS00893">
    <property type="entry name" value="NUDIX_BOX"/>
    <property type="match status" value="1"/>
</dbReference>
<sequence length="212" mass="22851">MDPYTALRASRPEEFANLSGGIEILTDPEDVAKARERAGGCVGVVYADEYVTVVRDAVRFPDGRLGAYVRVLGSDREPGVVVLPLLGDSVVLVEHFRHATRAWHVEAPRGFGEDGEPGEAGVRRELREELGTEASELFDLGSVHPDSGLFGGHARLWAARVASLGPLDVGEGLRRSLVVAPDEAEGMVRDGRITDAFTIAVLTRARMHGLLD</sequence>
<comment type="caution">
    <text evidence="3">The sequence shown here is derived from an EMBL/GenBank/DDBJ whole genome shotgun (WGS) entry which is preliminary data.</text>
</comment>
<accession>A0ABU7KUJ8</accession>
<dbReference type="RefSeq" id="WP_330159947.1">
    <property type="nucleotide sequence ID" value="NZ_BAAAJA010000006.1"/>
</dbReference>
<keyword evidence="1 3" id="KW-0378">Hydrolase</keyword>
<gene>
    <name evidence="3" type="ORF">Q8A49_20880</name>
</gene>
<dbReference type="EMBL" id="JAUUCC010000058">
    <property type="protein sequence ID" value="MEE2052961.1"/>
    <property type="molecule type" value="Genomic_DNA"/>
</dbReference>
<dbReference type="InterPro" id="IPR015797">
    <property type="entry name" value="NUDIX_hydrolase-like_dom_sf"/>
</dbReference>
<dbReference type="GO" id="GO:0016787">
    <property type="term" value="F:hydrolase activity"/>
    <property type="evidence" value="ECO:0007669"/>
    <property type="project" value="UniProtKB-KW"/>
</dbReference>
<dbReference type="InterPro" id="IPR020084">
    <property type="entry name" value="NUDIX_hydrolase_CS"/>
</dbReference>
<dbReference type="Proteomes" id="UP001348641">
    <property type="component" value="Unassembled WGS sequence"/>
</dbReference>
<dbReference type="Pfam" id="PF00293">
    <property type="entry name" value="NUDIX"/>
    <property type="match status" value="1"/>
</dbReference>
<feature type="domain" description="Nudix hydrolase" evidence="2">
    <location>
        <begin position="75"/>
        <end position="201"/>
    </location>
</feature>